<comment type="subcellular location">
    <subcellularLocation>
        <location evidence="1">Nucleus</location>
    </subcellularLocation>
</comment>
<keyword evidence="2" id="KW-0677">Repeat</keyword>
<dbReference type="KEGG" id="nnu:104587882"/>
<evidence type="ECO:0000313" key="9">
    <source>
        <dbReference type="RefSeq" id="XP_010243939.1"/>
    </source>
</evidence>
<dbReference type="Proteomes" id="UP000189703">
    <property type="component" value="Unplaced"/>
</dbReference>
<feature type="compositionally biased region" description="Basic and acidic residues" evidence="7">
    <location>
        <begin position="511"/>
        <end position="520"/>
    </location>
</feature>
<name>A0A1U7Z8G7_NELNU</name>
<dbReference type="CDD" id="cd12203">
    <property type="entry name" value="GT1"/>
    <property type="match status" value="2"/>
</dbReference>
<dbReference type="GO" id="GO:0005634">
    <property type="term" value="C:nucleus"/>
    <property type="evidence" value="ECO:0007669"/>
    <property type="project" value="UniProtKB-SubCell"/>
</dbReference>
<keyword evidence="5" id="KW-0804">Transcription</keyword>
<dbReference type="PROSITE" id="PS50090">
    <property type="entry name" value="MYB_LIKE"/>
    <property type="match status" value="2"/>
</dbReference>
<dbReference type="RefSeq" id="XP_010243939.1">
    <property type="nucleotide sequence ID" value="XM_010245637.2"/>
</dbReference>
<accession>A0A1U7Z8G7</accession>
<dbReference type="STRING" id="4432.A0A1U7Z8G7"/>
<keyword evidence="6" id="KW-0539">Nucleus</keyword>
<dbReference type="FunFam" id="1.10.10.60:FF:000061">
    <property type="entry name" value="Trihelix transcription factor GT-2"/>
    <property type="match status" value="1"/>
</dbReference>
<dbReference type="InterPro" id="IPR044822">
    <property type="entry name" value="Myb_DNA-bind_4"/>
</dbReference>
<sequence length="526" mass="61029">MKHADFPDNISPFPHAGDLLYCHRTALTYSNGTEFRPPLPLQKLRPIRGNRGEPVEYSECPANFHEVEFPEKAAPENLLNCQESVVALPPEIEFQPPVMLQTLPPIRTGGDPTECCDSPANVSEVELPEEEGDTGNGWSQEDTLALLKIRSEMDAEFRDTNPSGPLWEIVSRKLEGLGYHKNPKNCKEKFKNIYKSYKRSKQKQVSNQGDKMYKFVDELEALCSQNNNNPTAETLKLDDARIQTPDPVQNSHQIINVGTNSIDFWSDFSSSDEDNNDDSMSEDIIEPMNWKRKRKTRMKLEVFFENLMHKVIKKQEEMHRQLMEIIEKRERDRIIREEEWKQQEMERVKRDKEMRAQEASRSLAIISFIEKAMGQQFYIPPSPEYLYPGEEQDEKHDKTDHSFDPNNRRWPKSEVQALITLRTSMDRQFRSTGPKVPMWEEISLAMSSMGYSRSAKKCKEKWENINKYFKRSIESGKKRPENAKTCPYFHELAILYKNGFINSGNASNNAIKEDEDRSTTEEILAT</sequence>
<evidence type="ECO:0000256" key="6">
    <source>
        <dbReference type="ARBA" id="ARBA00023242"/>
    </source>
</evidence>
<evidence type="ECO:0000256" key="1">
    <source>
        <dbReference type="ARBA" id="ARBA00004123"/>
    </source>
</evidence>
<evidence type="ECO:0000256" key="3">
    <source>
        <dbReference type="ARBA" id="ARBA00023015"/>
    </source>
</evidence>
<evidence type="ECO:0000256" key="4">
    <source>
        <dbReference type="ARBA" id="ARBA00023125"/>
    </source>
</evidence>
<dbReference type="Gene3D" id="1.10.10.60">
    <property type="entry name" value="Homeodomain-like"/>
    <property type="match status" value="2"/>
</dbReference>
<reference evidence="9" key="1">
    <citation type="submission" date="2025-08" db="UniProtKB">
        <authorList>
            <consortium name="RefSeq"/>
        </authorList>
    </citation>
    <scope>IDENTIFICATION</scope>
</reference>
<keyword evidence="3" id="KW-0805">Transcription regulation</keyword>
<feature type="compositionally biased region" description="Basic and acidic residues" evidence="7">
    <location>
        <begin position="393"/>
        <end position="407"/>
    </location>
</feature>
<dbReference type="PANTHER" id="PTHR21654:SF7">
    <property type="entry name" value="HOMEODOMAIN-LIKE SUPERFAMILY PROTEIN"/>
    <property type="match status" value="1"/>
</dbReference>
<dbReference type="Pfam" id="PF13837">
    <property type="entry name" value="Myb_DNA-bind_4"/>
    <property type="match status" value="2"/>
</dbReference>
<keyword evidence="8" id="KW-1185">Reference proteome</keyword>
<evidence type="ECO:0000313" key="8">
    <source>
        <dbReference type="Proteomes" id="UP000189703"/>
    </source>
</evidence>
<protein>
    <submittedName>
        <fullName evidence="9">Trihelix transcription factor GTL1</fullName>
    </submittedName>
</protein>
<gene>
    <name evidence="9" type="primary">LOC104587882</name>
</gene>
<dbReference type="PANTHER" id="PTHR21654">
    <property type="entry name" value="FI21293P1"/>
    <property type="match status" value="1"/>
</dbReference>
<feature type="region of interest" description="Disordered" evidence="7">
    <location>
        <begin position="506"/>
        <end position="526"/>
    </location>
</feature>
<dbReference type="GO" id="GO:0003677">
    <property type="term" value="F:DNA binding"/>
    <property type="evidence" value="ECO:0007669"/>
    <property type="project" value="UniProtKB-KW"/>
</dbReference>
<dbReference type="eggNOG" id="KOG4282">
    <property type="taxonomic scope" value="Eukaryota"/>
</dbReference>
<dbReference type="GO" id="GO:0006355">
    <property type="term" value="P:regulation of DNA-templated transcription"/>
    <property type="evidence" value="ECO:0007669"/>
    <property type="project" value="UniProtKB-ARBA"/>
</dbReference>
<feature type="region of interest" description="Disordered" evidence="7">
    <location>
        <begin position="384"/>
        <end position="409"/>
    </location>
</feature>
<dbReference type="InterPro" id="IPR001005">
    <property type="entry name" value="SANT/Myb"/>
</dbReference>
<dbReference type="FunFam" id="1.10.10.60:FF:000092">
    <property type="entry name" value="Trihelix transcription factor GT-2"/>
    <property type="match status" value="1"/>
</dbReference>
<organism evidence="8 9">
    <name type="scientific">Nelumbo nucifera</name>
    <name type="common">Sacred lotus</name>
    <dbReference type="NCBI Taxonomy" id="4432"/>
    <lineage>
        <taxon>Eukaryota</taxon>
        <taxon>Viridiplantae</taxon>
        <taxon>Streptophyta</taxon>
        <taxon>Embryophyta</taxon>
        <taxon>Tracheophyta</taxon>
        <taxon>Spermatophyta</taxon>
        <taxon>Magnoliopsida</taxon>
        <taxon>Proteales</taxon>
        <taxon>Nelumbonaceae</taxon>
        <taxon>Nelumbo</taxon>
    </lineage>
</organism>
<dbReference type="OrthoDB" id="691673at2759"/>
<evidence type="ECO:0000256" key="5">
    <source>
        <dbReference type="ARBA" id="ARBA00023163"/>
    </source>
</evidence>
<dbReference type="GeneID" id="104587882"/>
<dbReference type="SMART" id="SM00717">
    <property type="entry name" value="SANT"/>
    <property type="match status" value="2"/>
</dbReference>
<keyword evidence="4" id="KW-0238">DNA-binding</keyword>
<evidence type="ECO:0000256" key="7">
    <source>
        <dbReference type="SAM" id="MobiDB-lite"/>
    </source>
</evidence>
<dbReference type="AlphaFoldDB" id="A0A1U7Z8G7"/>
<proteinExistence type="predicted"/>
<evidence type="ECO:0000256" key="2">
    <source>
        <dbReference type="ARBA" id="ARBA00022737"/>
    </source>
</evidence>